<evidence type="ECO:0000313" key="5">
    <source>
        <dbReference type="Proteomes" id="UP000615755"/>
    </source>
</evidence>
<protein>
    <recommendedName>
        <fullName evidence="6">Oxidoreductase</fullName>
    </recommendedName>
</protein>
<reference evidence="4 5" key="1">
    <citation type="submission" date="2015-03" db="EMBL/GenBank/DDBJ databases">
        <title>Genome sequence of Pseudoalteromonas aurantia.</title>
        <authorList>
            <person name="Xie B.-B."/>
            <person name="Rong J.-C."/>
            <person name="Qin Q.-L."/>
            <person name="Zhang Y.-Z."/>
        </authorList>
    </citation>
    <scope>NUCLEOTIDE SEQUENCE [LARGE SCALE GENOMIC DNA]</scope>
    <source>
        <strain evidence="4 5">208</strain>
    </source>
</reference>
<proteinExistence type="predicted"/>
<dbReference type="InterPro" id="IPR055170">
    <property type="entry name" value="GFO_IDH_MocA-like_dom"/>
</dbReference>
<dbReference type="Gene3D" id="3.40.50.720">
    <property type="entry name" value="NAD(P)-binding Rossmann-like Domain"/>
    <property type="match status" value="1"/>
</dbReference>
<dbReference type="Gene3D" id="3.30.360.10">
    <property type="entry name" value="Dihydrodipicolinate Reductase, domain 2"/>
    <property type="match status" value="1"/>
</dbReference>
<evidence type="ECO:0000256" key="1">
    <source>
        <dbReference type="ARBA" id="ARBA00022729"/>
    </source>
</evidence>
<dbReference type="PANTHER" id="PTHR43708">
    <property type="entry name" value="CONSERVED EXPRESSED OXIDOREDUCTASE (EUROFUNG)"/>
    <property type="match status" value="1"/>
</dbReference>
<evidence type="ECO:0008006" key="6">
    <source>
        <dbReference type="Google" id="ProtNLM"/>
    </source>
</evidence>
<dbReference type="InterPro" id="IPR036291">
    <property type="entry name" value="NAD(P)-bd_dom_sf"/>
</dbReference>
<dbReference type="Pfam" id="PF22725">
    <property type="entry name" value="GFO_IDH_MocA_C3"/>
    <property type="match status" value="1"/>
</dbReference>
<feature type="domain" description="GFO/IDH/MocA-like oxidoreductase" evidence="3">
    <location>
        <begin position="138"/>
        <end position="265"/>
    </location>
</feature>
<dbReference type="InterPro" id="IPR051317">
    <property type="entry name" value="Gfo/Idh/MocA_oxidoreduct"/>
</dbReference>
<dbReference type="SUPFAM" id="SSF55347">
    <property type="entry name" value="Glyceraldehyde-3-phosphate dehydrogenase-like, C-terminal domain"/>
    <property type="match status" value="1"/>
</dbReference>
<keyword evidence="1" id="KW-0732">Signal</keyword>
<dbReference type="Pfam" id="PF01408">
    <property type="entry name" value="GFO_IDH_MocA"/>
    <property type="match status" value="1"/>
</dbReference>
<sequence length="381" mass="41461">MVGGGNGAFIGAVHRMAASLDGDIELVCGAFSANEQSSMRYGQSLNLDPARCYGSYQQMFIEEAKLPSSQKMDFVVVVTPNHLHFPVAKMALEAGFHVLSDKPATFDLTQALLLEALVEKSGRLYGLTHTYTGYPLIKQAKHLVKQTDFGRVTKVVVEYSQGWLAVDDDNKQAQWRLDPQRSGMSCCMGDIGVHAANLAEYVSGSDITAICADLTASKTGRVLDDDGSVLLQFNNGAKGVLLASQVAVGDENNLTLRVYGEHQSLQWSQLDPNTLLLKSAVHPTQVIRTGMASLCTQAKMATRLPSGHPEGYIEAFANIYRNFTMQIRAFEQGDATALHNFDIPDISDAVRGMAFIEHVVAASQSTQKWHPISLVPTPRSI</sequence>
<dbReference type="EMBL" id="AQGV01000015">
    <property type="protein sequence ID" value="MBE0370818.1"/>
    <property type="molecule type" value="Genomic_DNA"/>
</dbReference>
<keyword evidence="5" id="KW-1185">Reference proteome</keyword>
<comment type="caution">
    <text evidence="4">The sequence shown here is derived from an EMBL/GenBank/DDBJ whole genome shotgun (WGS) entry which is preliminary data.</text>
</comment>
<feature type="domain" description="Gfo/Idh/MocA-like oxidoreductase N-terminal" evidence="2">
    <location>
        <begin position="7"/>
        <end position="127"/>
    </location>
</feature>
<evidence type="ECO:0000259" key="3">
    <source>
        <dbReference type="Pfam" id="PF22725"/>
    </source>
</evidence>
<evidence type="ECO:0000259" key="2">
    <source>
        <dbReference type="Pfam" id="PF01408"/>
    </source>
</evidence>
<gene>
    <name evidence="4" type="ORF">PAUR_b0922</name>
</gene>
<dbReference type="InterPro" id="IPR000683">
    <property type="entry name" value="Gfo/Idh/MocA-like_OxRdtase_N"/>
</dbReference>
<dbReference type="Proteomes" id="UP000615755">
    <property type="component" value="Unassembled WGS sequence"/>
</dbReference>
<accession>A0ABR9EM77</accession>
<name>A0ABR9EM77_9GAMM</name>
<dbReference type="SUPFAM" id="SSF51735">
    <property type="entry name" value="NAD(P)-binding Rossmann-fold domains"/>
    <property type="match status" value="1"/>
</dbReference>
<evidence type="ECO:0000313" key="4">
    <source>
        <dbReference type="EMBL" id="MBE0370818.1"/>
    </source>
</evidence>
<organism evidence="4 5">
    <name type="scientific">Pseudoalteromonas aurantia 208</name>
    <dbReference type="NCBI Taxonomy" id="1314867"/>
    <lineage>
        <taxon>Bacteria</taxon>
        <taxon>Pseudomonadati</taxon>
        <taxon>Pseudomonadota</taxon>
        <taxon>Gammaproteobacteria</taxon>
        <taxon>Alteromonadales</taxon>
        <taxon>Pseudoalteromonadaceae</taxon>
        <taxon>Pseudoalteromonas</taxon>
    </lineage>
</organism>
<dbReference type="PANTHER" id="PTHR43708:SF3">
    <property type="entry name" value="OXIDOREDUCTASE"/>
    <property type="match status" value="1"/>
</dbReference>